<dbReference type="PANTHER" id="PTHR11799">
    <property type="entry name" value="PARAOXONASE"/>
    <property type="match status" value="1"/>
</dbReference>
<dbReference type="PANTHER" id="PTHR11799:SF30">
    <property type="entry name" value="SERUM PARAOXONASE_ARYLESTERASE 2"/>
    <property type="match status" value="1"/>
</dbReference>
<protein>
    <submittedName>
        <fullName evidence="1">Uncharacterized protein</fullName>
    </submittedName>
</protein>
<dbReference type="AlphaFoldDB" id="A0AAE0TUT6"/>
<dbReference type="InterPro" id="IPR051288">
    <property type="entry name" value="Serum_paraoxonase/arylesterase"/>
</dbReference>
<organism evidence="1 2">
    <name type="scientific">Recurvomyces mirabilis</name>
    <dbReference type="NCBI Taxonomy" id="574656"/>
    <lineage>
        <taxon>Eukaryota</taxon>
        <taxon>Fungi</taxon>
        <taxon>Dikarya</taxon>
        <taxon>Ascomycota</taxon>
        <taxon>Pezizomycotina</taxon>
        <taxon>Dothideomycetes</taxon>
        <taxon>Dothideomycetidae</taxon>
        <taxon>Mycosphaerellales</taxon>
        <taxon>Teratosphaeriaceae</taxon>
        <taxon>Recurvomyces</taxon>
    </lineage>
</organism>
<gene>
    <name evidence="1" type="ORF">LTR78_007307</name>
</gene>
<reference evidence="1" key="1">
    <citation type="submission" date="2023-07" db="EMBL/GenBank/DDBJ databases">
        <title>Black Yeasts Isolated from many extreme environments.</title>
        <authorList>
            <person name="Coleine C."/>
            <person name="Stajich J.E."/>
            <person name="Selbmann L."/>
        </authorList>
    </citation>
    <scope>NUCLEOTIDE SEQUENCE</scope>
    <source>
        <strain evidence="1">CCFEE 5485</strain>
    </source>
</reference>
<dbReference type="Proteomes" id="UP001274830">
    <property type="component" value="Unassembled WGS sequence"/>
</dbReference>
<accession>A0AAE0TUT6</accession>
<dbReference type="EMBL" id="JAUTXT010000030">
    <property type="protein sequence ID" value="KAK3672721.1"/>
    <property type="molecule type" value="Genomic_DNA"/>
</dbReference>
<evidence type="ECO:0000313" key="1">
    <source>
        <dbReference type="EMBL" id="KAK3672721.1"/>
    </source>
</evidence>
<name>A0AAE0TUT6_9PEZI</name>
<proteinExistence type="predicted"/>
<keyword evidence="2" id="KW-1185">Reference proteome</keyword>
<dbReference type="SUPFAM" id="SSF63829">
    <property type="entry name" value="Calcium-dependent phosphotriesterase"/>
    <property type="match status" value="1"/>
</dbReference>
<sequence length="397" mass="43181">MARFNTINASFFGLFTLLGSFLYSNRGSLMTLYANRPGSLKEYNILPSAGVEFEDIVRSCEDVYMNTDEGWAILSCDPGRGSWNTVMGTFIDSSAHPDAGLYIYHYQDQVNAVPIKLTFSNFASGERNFHPLGIEYVPQSRTLYVVNHAPNGPRIESFRITVDHQEALHIGTIEHPELRTPNSIAALSPSSLLVTNDHYFEIRKSRVLAKLETYLALPLASVVRLDLDISRKAGPPKVTQLARLAFANGVALLNATTVAVSSSAGAAVHVYTSPSRFMKDADDIKLVNTIRLPFLPDNLSVDSNCALLIAGAPYAPALEAVSKASAEFDKPDAVQADRPKAPSWIAEWTEKDGLKDLFVGNDFSTSTTAVRDSGRGIGLAVGLYERGIMTWGDGTAA</sequence>
<evidence type="ECO:0000313" key="2">
    <source>
        <dbReference type="Proteomes" id="UP001274830"/>
    </source>
</evidence>
<dbReference type="InterPro" id="IPR011042">
    <property type="entry name" value="6-blade_b-propeller_TolB-like"/>
</dbReference>
<dbReference type="Gene3D" id="2.120.10.30">
    <property type="entry name" value="TolB, C-terminal domain"/>
    <property type="match status" value="1"/>
</dbReference>
<comment type="caution">
    <text evidence="1">The sequence shown here is derived from an EMBL/GenBank/DDBJ whole genome shotgun (WGS) entry which is preliminary data.</text>
</comment>